<organism evidence="1 2">
    <name type="scientific">Gossypium klotzschianum</name>
    <dbReference type="NCBI Taxonomy" id="34286"/>
    <lineage>
        <taxon>Eukaryota</taxon>
        <taxon>Viridiplantae</taxon>
        <taxon>Streptophyta</taxon>
        <taxon>Embryophyta</taxon>
        <taxon>Tracheophyta</taxon>
        <taxon>Spermatophyta</taxon>
        <taxon>Magnoliopsida</taxon>
        <taxon>eudicotyledons</taxon>
        <taxon>Gunneridae</taxon>
        <taxon>Pentapetalae</taxon>
        <taxon>rosids</taxon>
        <taxon>malvids</taxon>
        <taxon>Malvales</taxon>
        <taxon>Malvaceae</taxon>
        <taxon>Malvoideae</taxon>
        <taxon>Gossypium</taxon>
    </lineage>
</organism>
<reference evidence="1 2" key="1">
    <citation type="journal article" date="2019" name="Genome Biol. Evol.">
        <title>Insights into the evolution of the New World diploid cottons (Gossypium, subgenus Houzingenia) based on genome sequencing.</title>
        <authorList>
            <person name="Grover C.E."/>
            <person name="Arick M.A. 2nd"/>
            <person name="Thrash A."/>
            <person name="Conover J.L."/>
            <person name="Sanders W.S."/>
            <person name="Peterson D.G."/>
            <person name="Frelichowski J.E."/>
            <person name="Scheffler J.A."/>
            <person name="Scheffler B.E."/>
            <person name="Wendel J.F."/>
        </authorList>
    </citation>
    <scope>NUCLEOTIDE SEQUENCE [LARGE SCALE GENOMIC DNA]</scope>
    <source>
        <strain evidence="1">57</strain>
        <tissue evidence="1">Leaf</tissue>
    </source>
</reference>
<comment type="caution">
    <text evidence="1">The sequence shown here is derived from an EMBL/GenBank/DDBJ whole genome shotgun (WGS) entry which is preliminary data.</text>
</comment>
<feature type="non-terminal residue" evidence="1">
    <location>
        <position position="26"/>
    </location>
</feature>
<gene>
    <name evidence="1" type="ORF">Goklo_007341</name>
</gene>
<dbReference type="AlphaFoldDB" id="A0A7J8WE14"/>
<name>A0A7J8WE14_9ROSI</name>
<keyword evidence="2" id="KW-1185">Reference proteome</keyword>
<evidence type="ECO:0000313" key="1">
    <source>
        <dbReference type="EMBL" id="MBA0672874.1"/>
    </source>
</evidence>
<evidence type="ECO:0000313" key="2">
    <source>
        <dbReference type="Proteomes" id="UP000593573"/>
    </source>
</evidence>
<accession>A0A7J8WE14</accession>
<protein>
    <submittedName>
        <fullName evidence="1">Uncharacterized protein</fullName>
    </submittedName>
</protein>
<dbReference type="EMBL" id="JABFAB010246014">
    <property type="protein sequence ID" value="MBA0672874.1"/>
    <property type="molecule type" value="Genomic_DNA"/>
</dbReference>
<dbReference type="Proteomes" id="UP000593573">
    <property type="component" value="Unassembled WGS sequence"/>
</dbReference>
<proteinExistence type="predicted"/>
<sequence length="26" mass="2929">MIELKSSLSKIGELKGRIKELEDALQ</sequence>